<keyword evidence="3" id="KW-1185">Reference proteome</keyword>
<dbReference type="GO" id="GO:1902936">
    <property type="term" value="F:phosphatidylinositol bisphosphate binding"/>
    <property type="evidence" value="ECO:0007669"/>
    <property type="project" value="TreeGrafter"/>
</dbReference>
<dbReference type="PANTHER" id="PTHR10174">
    <property type="entry name" value="ALPHA-TOCOPHEROL TRANSFER PROTEIN-RELATED"/>
    <property type="match status" value="1"/>
</dbReference>
<name>A0A4Y2JBS2_ARAVE</name>
<dbReference type="Gene3D" id="1.10.8.20">
    <property type="entry name" value="N-terminal domain of phosphatidylinositol transfer protein sec14p"/>
    <property type="match status" value="1"/>
</dbReference>
<dbReference type="AlphaFoldDB" id="A0A4Y2JBS2"/>
<dbReference type="InterPro" id="IPR036273">
    <property type="entry name" value="CRAL/TRIO_N_dom_sf"/>
</dbReference>
<comment type="caution">
    <text evidence="2">The sequence shown here is derived from an EMBL/GenBank/DDBJ whole genome shotgun (WGS) entry which is preliminary data.</text>
</comment>
<proteinExistence type="predicted"/>
<dbReference type="SUPFAM" id="SSF52087">
    <property type="entry name" value="CRAL/TRIO domain"/>
    <property type="match status" value="1"/>
</dbReference>
<protein>
    <submittedName>
        <fullName evidence="2">Alpha-tocopherol transfer protein-like</fullName>
    </submittedName>
</protein>
<dbReference type="Proteomes" id="UP000499080">
    <property type="component" value="Unassembled WGS sequence"/>
</dbReference>
<organism evidence="2 3">
    <name type="scientific">Araneus ventricosus</name>
    <name type="common">Orbweaver spider</name>
    <name type="synonym">Epeira ventricosa</name>
    <dbReference type="NCBI Taxonomy" id="182803"/>
    <lineage>
        <taxon>Eukaryota</taxon>
        <taxon>Metazoa</taxon>
        <taxon>Ecdysozoa</taxon>
        <taxon>Arthropoda</taxon>
        <taxon>Chelicerata</taxon>
        <taxon>Arachnida</taxon>
        <taxon>Araneae</taxon>
        <taxon>Araneomorphae</taxon>
        <taxon>Entelegynae</taxon>
        <taxon>Araneoidea</taxon>
        <taxon>Araneidae</taxon>
        <taxon>Araneus</taxon>
    </lineage>
</organism>
<dbReference type="Gene3D" id="3.40.525.10">
    <property type="entry name" value="CRAL-TRIO lipid binding domain"/>
    <property type="match status" value="1"/>
</dbReference>
<sequence length="278" mass="32395">MSSKTLETEEENILPFEIGYLPQFAVNKCEEELNETPQRKIKAIQELRTLLQNNPKSSGIDFHDDLLVSYLRRNKYRMKDAQRQIQNLINLQETENYVFKGVPDECLDLPSSKFIVLLPKRCQDGCALILIRWGKWDSAELPYERFRQVMVMLVGQALRDPMTQINGFKVIHDWTGVSLKMTRYLTPHNLHQFYNTSVNCLPARWKEIHIINQSSILKIAWHMSKPFLTDKIRNRELVQPRSKFPGGCKETTKKNLETDTALVQLPLDIRTNGIEHVS</sequence>
<evidence type="ECO:0000313" key="3">
    <source>
        <dbReference type="Proteomes" id="UP000499080"/>
    </source>
</evidence>
<dbReference type="InterPro" id="IPR036865">
    <property type="entry name" value="CRAL-TRIO_dom_sf"/>
</dbReference>
<dbReference type="PRINTS" id="PR00180">
    <property type="entry name" value="CRETINALDHBP"/>
</dbReference>
<feature type="domain" description="CRAL-TRIO" evidence="1">
    <location>
        <begin position="105"/>
        <end position="266"/>
    </location>
</feature>
<dbReference type="PROSITE" id="PS50191">
    <property type="entry name" value="CRAL_TRIO"/>
    <property type="match status" value="1"/>
</dbReference>
<dbReference type="InterPro" id="IPR001251">
    <property type="entry name" value="CRAL-TRIO_dom"/>
</dbReference>
<dbReference type="Pfam" id="PF00650">
    <property type="entry name" value="CRAL_TRIO"/>
    <property type="match status" value="1"/>
</dbReference>
<dbReference type="SUPFAM" id="SSF46938">
    <property type="entry name" value="CRAL/TRIO N-terminal domain"/>
    <property type="match status" value="1"/>
</dbReference>
<evidence type="ECO:0000313" key="2">
    <source>
        <dbReference type="EMBL" id="GBM87507.1"/>
    </source>
</evidence>
<evidence type="ECO:0000259" key="1">
    <source>
        <dbReference type="PROSITE" id="PS50191"/>
    </source>
</evidence>
<dbReference type="GO" id="GO:0016020">
    <property type="term" value="C:membrane"/>
    <property type="evidence" value="ECO:0007669"/>
    <property type="project" value="TreeGrafter"/>
</dbReference>
<accession>A0A4Y2JBS2</accession>
<dbReference type="OrthoDB" id="6431874at2759"/>
<dbReference type="EMBL" id="BGPR01003386">
    <property type="protein sequence ID" value="GBM87507.1"/>
    <property type="molecule type" value="Genomic_DNA"/>
</dbReference>
<dbReference type="CDD" id="cd00170">
    <property type="entry name" value="SEC14"/>
    <property type="match status" value="1"/>
</dbReference>
<gene>
    <name evidence="2" type="primary">TTPAL_17</name>
    <name evidence="2" type="ORF">AVEN_97374_1</name>
</gene>
<reference evidence="2 3" key="1">
    <citation type="journal article" date="2019" name="Sci. Rep.">
        <title>Orb-weaving spider Araneus ventricosus genome elucidates the spidroin gene catalogue.</title>
        <authorList>
            <person name="Kono N."/>
            <person name="Nakamura H."/>
            <person name="Ohtoshi R."/>
            <person name="Moran D.A.P."/>
            <person name="Shinohara A."/>
            <person name="Yoshida Y."/>
            <person name="Fujiwara M."/>
            <person name="Mori M."/>
            <person name="Tomita M."/>
            <person name="Arakawa K."/>
        </authorList>
    </citation>
    <scope>NUCLEOTIDE SEQUENCE [LARGE SCALE GENOMIC DNA]</scope>
</reference>
<dbReference type="PANTHER" id="PTHR10174:SF130">
    <property type="entry name" value="ALPHA-TOCOPHEROL TRANSFER PROTEIN-LIKE"/>
    <property type="match status" value="1"/>
</dbReference>